<dbReference type="GO" id="GO:0003724">
    <property type="term" value="F:RNA helicase activity"/>
    <property type="evidence" value="ECO:0007669"/>
    <property type="project" value="TreeGrafter"/>
</dbReference>
<dbReference type="GO" id="GO:0003678">
    <property type="term" value="F:DNA helicase activity"/>
    <property type="evidence" value="ECO:0007669"/>
    <property type="project" value="TreeGrafter"/>
</dbReference>
<dbReference type="OrthoDB" id="5600252at2759"/>
<dbReference type="GO" id="GO:0005634">
    <property type="term" value="C:nucleus"/>
    <property type="evidence" value="ECO:0007669"/>
    <property type="project" value="TreeGrafter"/>
</dbReference>
<proteinExistence type="predicted"/>
<keyword evidence="2" id="KW-0547">Nucleotide-binding</keyword>
<keyword evidence="2" id="KW-0067">ATP-binding</keyword>
<feature type="compositionally biased region" description="Basic and acidic residues" evidence="3">
    <location>
        <begin position="351"/>
        <end position="395"/>
    </location>
</feature>
<dbReference type="Gene3D" id="1.20.120.1080">
    <property type="match status" value="1"/>
</dbReference>
<evidence type="ECO:0000256" key="2">
    <source>
        <dbReference type="ARBA" id="ARBA00022806"/>
    </source>
</evidence>
<organism evidence="5 6">
    <name type="scientific">Blastomyces percursus</name>
    <dbReference type="NCBI Taxonomy" id="1658174"/>
    <lineage>
        <taxon>Eukaryota</taxon>
        <taxon>Fungi</taxon>
        <taxon>Dikarya</taxon>
        <taxon>Ascomycota</taxon>
        <taxon>Pezizomycotina</taxon>
        <taxon>Eurotiomycetes</taxon>
        <taxon>Eurotiomycetidae</taxon>
        <taxon>Onygenales</taxon>
        <taxon>Ajellomycetaceae</taxon>
        <taxon>Blastomyces</taxon>
    </lineage>
</organism>
<dbReference type="GO" id="GO:0002151">
    <property type="term" value="F:G-quadruplex RNA binding"/>
    <property type="evidence" value="ECO:0007669"/>
    <property type="project" value="TreeGrafter"/>
</dbReference>
<feature type="region of interest" description="Disordered" evidence="3">
    <location>
        <begin position="243"/>
        <end position="328"/>
    </location>
</feature>
<evidence type="ECO:0000256" key="1">
    <source>
        <dbReference type="ARBA" id="ARBA00022801"/>
    </source>
</evidence>
<dbReference type="InterPro" id="IPR007502">
    <property type="entry name" value="Helicase-assoc_dom"/>
</dbReference>
<comment type="caution">
    <text evidence="5">The sequence shown here is derived from an EMBL/GenBank/DDBJ whole genome shotgun (WGS) entry which is preliminary data.</text>
</comment>
<evidence type="ECO:0000313" key="6">
    <source>
        <dbReference type="Proteomes" id="UP000242791"/>
    </source>
</evidence>
<dbReference type="Proteomes" id="UP000242791">
    <property type="component" value="Unassembled WGS sequence"/>
</dbReference>
<keyword evidence="6" id="KW-1185">Reference proteome</keyword>
<dbReference type="STRING" id="1658174.A0A1J9QZS9"/>
<evidence type="ECO:0000259" key="4">
    <source>
        <dbReference type="PROSITE" id="PS51192"/>
    </source>
</evidence>
<feature type="domain" description="Helicase ATP-binding" evidence="4">
    <location>
        <begin position="719"/>
        <end position="894"/>
    </location>
</feature>
<feature type="compositionally biased region" description="Basic residues" evidence="3">
    <location>
        <begin position="396"/>
        <end position="416"/>
    </location>
</feature>
<feature type="compositionally biased region" description="Basic and acidic residues" evidence="3">
    <location>
        <begin position="251"/>
        <end position="301"/>
    </location>
</feature>
<dbReference type="InterPro" id="IPR014001">
    <property type="entry name" value="Helicase_ATP-bd"/>
</dbReference>
<accession>A0A1J9QZS9</accession>
<dbReference type="Gene3D" id="3.40.50.300">
    <property type="entry name" value="P-loop containing nucleotide triphosphate hydrolases"/>
    <property type="match status" value="2"/>
</dbReference>
<dbReference type="GO" id="GO:0005737">
    <property type="term" value="C:cytoplasm"/>
    <property type="evidence" value="ECO:0007669"/>
    <property type="project" value="TreeGrafter"/>
</dbReference>
<dbReference type="SUPFAM" id="SSF52540">
    <property type="entry name" value="P-loop containing nucleoside triphosphate hydrolases"/>
    <property type="match status" value="2"/>
</dbReference>
<dbReference type="PROSITE" id="PS51192">
    <property type="entry name" value="HELICASE_ATP_BIND_1"/>
    <property type="match status" value="1"/>
</dbReference>
<dbReference type="PANTHER" id="PTHR18934">
    <property type="entry name" value="ATP-DEPENDENT RNA HELICASE"/>
    <property type="match status" value="1"/>
</dbReference>
<feature type="region of interest" description="Disordered" evidence="3">
    <location>
        <begin position="351"/>
        <end position="417"/>
    </location>
</feature>
<dbReference type="CDD" id="cd17917">
    <property type="entry name" value="DEXHc_RHA-like"/>
    <property type="match status" value="1"/>
</dbReference>
<dbReference type="PANTHER" id="PTHR18934:SF257">
    <property type="entry name" value="ATP-DEPENDENT RNA HELICASE DHX30"/>
    <property type="match status" value="1"/>
</dbReference>
<dbReference type="VEuPathDB" id="FungiDB:ACJ73_06933"/>
<dbReference type="SMART" id="SM00847">
    <property type="entry name" value="HA2"/>
    <property type="match status" value="1"/>
</dbReference>
<evidence type="ECO:0000256" key="3">
    <source>
        <dbReference type="SAM" id="MobiDB-lite"/>
    </source>
</evidence>
<keyword evidence="2" id="KW-0347">Helicase</keyword>
<dbReference type="GO" id="GO:0016787">
    <property type="term" value="F:hydrolase activity"/>
    <property type="evidence" value="ECO:0007669"/>
    <property type="project" value="UniProtKB-KW"/>
</dbReference>
<sequence length="1554" mass="175360">MVSVLLRRCSEPALYSRSPVGRRLLGYCYRRLGVAVAKKFPPPSIRRRLNSTVPAAEGDHASTDQSKLPAPATPEPPPIASLVSRLHVQKIKNRIHPATRPEDFEQTPHIEDYSSRFNELREASGKGEPLTSIINSHEEWHKLCVWKKKESLRMKKQCIMLQKSSKELRTKYHEIVEETEKKVKKALEAGQASQIMPDDVRTLRESRMAWADKEKEWMEYRADLWRDRVSWGQVKREWEAQRVDVAGSGEKGSEKDGEEEIEKKEEEPKMQEEGTEKQSEKQMTRTEGKTERKIDVEREKDGEEEIEQKEEGPKTRKQRKKILREQQAMKRMVRRASRAGIKIDLEAFENNKDWPKNRKERRAIMSEKQREKRMAKMEIKAGRRKDSEEDIEKQKEKARRRAEKRERRREKYKAQRMARLERKAKIKMDVEREEKREKEQEKAVLHMGASQEDAYNYAARFLLYPLVSIGNDTEKTVTISLHQHQITAVGTNEDASIAYVIANRLFMLKADEYLKRLGDEISSHFEALSTKNSTEFVAFAHKTLGLEAHIIILPAGPALEPYGIKQTGTPVLSNVELCSPILDFGTGDICRIANLVIAVEIQRQHPETLPSFLKGLADLTETPALHIQPVSLPLGLQCLSSMRDSISRTEEAGLPEITGDPGVDLAPVDQFRKRISSPTDPEATLEQSKRLKSNLDKLMKMDRGKVKQLPVFSYHNEVLELINRNDFSIVTGSPLSGISTQIPQILLDDAIQHDEGLDCNVLIARRSDSAAISRASEVAKERARTVGDTVGYHTMSICRAPLLEGSITYSTTEVLLLQLQHAPDEVLGNISHLIIDDLHERDVDTDLLLTVLKREMTARLETDEPVPQVVFMSSSPEVDTSLLGKYFDFGSDYSGGQTKWPSLHIRNQDHVVKYHFLDDIVQTLKEKYSPLELETFFADRRTQEFLSNKETLVAEKVTQIRDPGNTVSMDSGDKIESDPPADNWRVAFDEVAPPVPVGLVAVIIAHIVKTSNKGSILVFLPGHNNMRNVAEKLMHDRPLKVNFKDRSKYKIIYFRDKVNAEISQTVPPGCRKIILCEAVDEESTAPLGVQHVVDVGLVNEQIYYPEQLWAKPSARWASKSTSDERAARAGLVGNGHYYALFTETRYGTLRKTAVPELRQTDLQTVCLRVKAAGLSDDVRRFLLSTPGPPLLSSVDAALSSLQSMGTMDNGHNLTPLGRLVSTLPIHPKRGKLIMLGIVFRCLEPIVITDTLLQPQSFFADGIGQLKMSGQKSGSDHIAEINTFRTFLSILRREGHDAALTYCQENSTRFSGFKQFLTSAQKTVKILSDNGFIPYQRDPFEVTDDPFGGRGLNTNSSNDALVKAIIAGGLYPNTCVLNGPAWNRWQSKRHGILSISPDSANYNLQHSGVSLGSLVTFSRFIISNEGKLMYPTSRITPLMALLFGGNIQSEGRILNMDGWLPFNVEVEKGGPEDPETAAGILLKYKQLLDHLLSSAFQEMSIIDAKTRQWDKQKHRVMPRTYHASADPVREMFISKLIDMLSHSESNALPPPQSVD</sequence>
<dbReference type="EMBL" id="LGTZ01001304">
    <property type="protein sequence ID" value="OJD21727.1"/>
    <property type="molecule type" value="Genomic_DNA"/>
</dbReference>
<keyword evidence="1" id="KW-0378">Hydrolase</keyword>
<evidence type="ECO:0000313" key="5">
    <source>
        <dbReference type="EMBL" id="OJD21727.1"/>
    </source>
</evidence>
<dbReference type="InterPro" id="IPR027417">
    <property type="entry name" value="P-loop_NTPase"/>
</dbReference>
<protein>
    <recommendedName>
        <fullName evidence="4">Helicase ATP-binding domain-containing protein</fullName>
    </recommendedName>
</protein>
<name>A0A1J9QZS9_9EURO</name>
<feature type="region of interest" description="Disordered" evidence="3">
    <location>
        <begin position="54"/>
        <end position="76"/>
    </location>
</feature>
<gene>
    <name evidence="5" type="ORF">ACJ73_06933</name>
</gene>
<reference evidence="5 6" key="1">
    <citation type="submission" date="2015-08" db="EMBL/GenBank/DDBJ databases">
        <title>Emmonsia species relationships and genome sequence.</title>
        <authorList>
            <person name="Cuomo C.A."/>
            <person name="Schwartz I.S."/>
            <person name="Kenyon C."/>
            <person name="De Hoog G.S."/>
            <person name="Govender N.P."/>
            <person name="Botha A."/>
            <person name="Moreno L."/>
            <person name="De Vries M."/>
            <person name="Munoz J.F."/>
            <person name="Stielow J.B."/>
        </authorList>
    </citation>
    <scope>NUCLEOTIDE SEQUENCE [LARGE SCALE GENOMIC DNA]</scope>
    <source>
        <strain evidence="5 6">EI222</strain>
    </source>
</reference>